<reference evidence="1" key="1">
    <citation type="submission" date="2023-07" db="EMBL/GenBank/DDBJ databases">
        <authorList>
            <person name="Stuckert A."/>
        </authorList>
    </citation>
    <scope>NUCLEOTIDE SEQUENCE</scope>
</reference>
<organism evidence="1 2">
    <name type="scientific">Ranitomeya imitator</name>
    <name type="common">mimic poison frog</name>
    <dbReference type="NCBI Taxonomy" id="111125"/>
    <lineage>
        <taxon>Eukaryota</taxon>
        <taxon>Metazoa</taxon>
        <taxon>Chordata</taxon>
        <taxon>Craniata</taxon>
        <taxon>Vertebrata</taxon>
        <taxon>Euteleostomi</taxon>
        <taxon>Amphibia</taxon>
        <taxon>Batrachia</taxon>
        <taxon>Anura</taxon>
        <taxon>Neobatrachia</taxon>
        <taxon>Hyloidea</taxon>
        <taxon>Dendrobatidae</taxon>
        <taxon>Dendrobatinae</taxon>
        <taxon>Ranitomeya</taxon>
    </lineage>
</organism>
<dbReference type="PANTHER" id="PTHR33050">
    <property type="entry name" value="REVERSE TRANSCRIPTASE DOMAIN-CONTAINING PROTEIN"/>
    <property type="match status" value="1"/>
</dbReference>
<accession>A0ABN9LZ00</accession>
<evidence type="ECO:0000313" key="2">
    <source>
        <dbReference type="Proteomes" id="UP001176940"/>
    </source>
</evidence>
<protein>
    <recommendedName>
        <fullName evidence="3">Reverse transcriptase</fullName>
    </recommendedName>
</protein>
<dbReference type="PANTHER" id="PTHR33050:SF8">
    <property type="entry name" value="REVERSE TRANSCRIPTASE DOMAIN-CONTAINING PROTEIN"/>
    <property type="match status" value="1"/>
</dbReference>
<proteinExistence type="predicted"/>
<evidence type="ECO:0008006" key="3">
    <source>
        <dbReference type="Google" id="ProtNLM"/>
    </source>
</evidence>
<gene>
    <name evidence="1" type="ORF">RIMI_LOCUS12639456</name>
</gene>
<dbReference type="InterPro" id="IPR052055">
    <property type="entry name" value="Hepadnavirus_pol/RT"/>
</dbReference>
<name>A0ABN9LZ00_9NEOB</name>
<evidence type="ECO:0000313" key="1">
    <source>
        <dbReference type="EMBL" id="CAJ0949536.1"/>
    </source>
</evidence>
<dbReference type="Proteomes" id="UP001176940">
    <property type="component" value="Unassembled WGS sequence"/>
</dbReference>
<sequence length="137" mass="15050">MERQGPMTPVVREASGPDTGAPIAGSDVCAAALAQFKDAMAQFGVPLSPEKTIGPVPVITFLGIEIDSVAMEFRLPKEKIDKLLDLISGCIFGWIYWNGAFRSPWRRWIAHIRSGMSWGPDAINTFIDSSINLESLW</sequence>
<comment type="caution">
    <text evidence="1">The sequence shown here is derived from an EMBL/GenBank/DDBJ whole genome shotgun (WGS) entry which is preliminary data.</text>
</comment>
<keyword evidence="2" id="KW-1185">Reference proteome</keyword>
<dbReference type="EMBL" id="CAUEEQ010030268">
    <property type="protein sequence ID" value="CAJ0949536.1"/>
    <property type="molecule type" value="Genomic_DNA"/>
</dbReference>